<dbReference type="Pfam" id="PF00234">
    <property type="entry name" value="Tryp_alpha_amyl"/>
    <property type="match status" value="1"/>
</dbReference>
<name>A0ABC8Z3D3_9POAL</name>
<keyword evidence="4" id="KW-1185">Reference proteome</keyword>
<dbReference type="AlphaFoldDB" id="A0ABC8Z3D3"/>
<proteinExistence type="predicted"/>
<feature type="chain" id="PRO_5044845581" description="Bifunctional inhibitor/plant lipid transfer protein/seed storage helical domain-containing protein" evidence="1">
    <location>
        <begin position="17"/>
        <end position="90"/>
    </location>
</feature>
<keyword evidence="1" id="KW-0732">Signal</keyword>
<evidence type="ECO:0000259" key="2">
    <source>
        <dbReference type="Pfam" id="PF00234"/>
    </source>
</evidence>
<protein>
    <recommendedName>
        <fullName evidence="2">Bifunctional inhibitor/plant lipid transfer protein/seed storage helical domain-containing protein</fullName>
    </recommendedName>
</protein>
<organism evidence="3 4">
    <name type="scientific">Urochloa decumbens</name>
    <dbReference type="NCBI Taxonomy" id="240449"/>
    <lineage>
        <taxon>Eukaryota</taxon>
        <taxon>Viridiplantae</taxon>
        <taxon>Streptophyta</taxon>
        <taxon>Embryophyta</taxon>
        <taxon>Tracheophyta</taxon>
        <taxon>Spermatophyta</taxon>
        <taxon>Magnoliopsida</taxon>
        <taxon>Liliopsida</taxon>
        <taxon>Poales</taxon>
        <taxon>Poaceae</taxon>
        <taxon>PACMAD clade</taxon>
        <taxon>Panicoideae</taxon>
        <taxon>Panicodae</taxon>
        <taxon>Paniceae</taxon>
        <taxon>Melinidinae</taxon>
        <taxon>Urochloa</taxon>
    </lineage>
</organism>
<dbReference type="InterPro" id="IPR036312">
    <property type="entry name" value="Bifun_inhib/LTP/seed_sf"/>
</dbReference>
<accession>A0ABC8Z3D3</accession>
<feature type="signal peptide" evidence="1">
    <location>
        <begin position="1"/>
        <end position="16"/>
    </location>
</feature>
<evidence type="ECO:0000256" key="1">
    <source>
        <dbReference type="SAM" id="SignalP"/>
    </source>
</evidence>
<reference evidence="3" key="1">
    <citation type="submission" date="2024-10" db="EMBL/GenBank/DDBJ databases">
        <authorList>
            <person name="Ryan C."/>
        </authorList>
    </citation>
    <scope>NUCLEOTIDE SEQUENCE [LARGE SCALE GENOMIC DNA]</scope>
</reference>
<dbReference type="PANTHER" id="PTHR33286">
    <property type="entry name" value="BIFUNCTIONAL INHIBITOR/LIPID-TRANSFER PROTEIN/SEED STORAGE 2S ALBUMIN SUPERFAMILY PROTEIN"/>
    <property type="match status" value="1"/>
</dbReference>
<dbReference type="Proteomes" id="UP001497457">
    <property type="component" value="Chromosome 18b"/>
</dbReference>
<gene>
    <name evidence="3" type="ORF">URODEC1_LOCUS40578</name>
</gene>
<dbReference type="Gene3D" id="1.10.110.10">
    <property type="entry name" value="Plant lipid-transfer and hydrophobic proteins"/>
    <property type="match status" value="1"/>
</dbReference>
<evidence type="ECO:0000313" key="3">
    <source>
        <dbReference type="EMBL" id="CAL4954087.1"/>
    </source>
</evidence>
<dbReference type="SUPFAM" id="SSF47699">
    <property type="entry name" value="Bifunctional inhibitor/lipid-transfer protein/seed storage 2S albumin"/>
    <property type="match status" value="1"/>
</dbReference>
<sequence>MAKLLRLFSILAFVVAMSIVGTQQVEDCNMDFKAGCCDEVKKASIPCLCSKVDKAMENMVSMEKVVYVTGECGIPVKSGFQCGSYIVPNI</sequence>
<dbReference type="EMBL" id="OZ075128">
    <property type="protein sequence ID" value="CAL4954087.1"/>
    <property type="molecule type" value="Genomic_DNA"/>
</dbReference>
<dbReference type="PANTHER" id="PTHR33286:SF54">
    <property type="entry name" value="BIFUNCTIONAL INHIBITOR_LIPID-TRANSFER PROTEIN_SEED STORAGE 2S ALBUMIN SUPERFAMILY PROTEIN"/>
    <property type="match status" value="1"/>
</dbReference>
<evidence type="ECO:0000313" key="4">
    <source>
        <dbReference type="Proteomes" id="UP001497457"/>
    </source>
</evidence>
<dbReference type="InterPro" id="IPR016140">
    <property type="entry name" value="Bifunc_inhib/LTP/seed_store"/>
</dbReference>
<feature type="domain" description="Bifunctional inhibitor/plant lipid transfer protein/seed storage helical" evidence="2">
    <location>
        <begin position="27"/>
        <end position="82"/>
    </location>
</feature>